<proteinExistence type="predicted"/>
<gene>
    <name evidence="1" type="ORF">BXY58_0613</name>
</gene>
<protein>
    <submittedName>
        <fullName evidence="1">Uncharacterized protein</fullName>
    </submittedName>
</protein>
<evidence type="ECO:0000313" key="2">
    <source>
        <dbReference type="Proteomes" id="UP000285906"/>
    </source>
</evidence>
<evidence type="ECO:0000313" key="1">
    <source>
        <dbReference type="EMBL" id="RKE90028.1"/>
    </source>
</evidence>
<comment type="caution">
    <text evidence="1">The sequence shown here is derived from an EMBL/GenBank/DDBJ whole genome shotgun (WGS) entry which is preliminary data.</text>
</comment>
<reference evidence="1 2" key="1">
    <citation type="submission" date="2018-09" db="EMBL/GenBank/DDBJ databases">
        <title>Genomic Encyclopedia of Archaeal and Bacterial Type Strains, Phase II (KMG-II): from individual species to whole genera.</title>
        <authorList>
            <person name="Goeker M."/>
        </authorList>
    </citation>
    <scope>NUCLEOTIDE SEQUENCE [LARGE SCALE GENOMIC DNA]</scope>
    <source>
        <strain evidence="1 2">DSM 27620</strain>
    </source>
</reference>
<dbReference type="EMBL" id="RAQH01000001">
    <property type="protein sequence ID" value="RKE90028.1"/>
    <property type="molecule type" value="Genomic_DNA"/>
</dbReference>
<dbReference type="Proteomes" id="UP000285906">
    <property type="component" value="Unassembled WGS sequence"/>
</dbReference>
<dbReference type="AlphaFoldDB" id="A0A420DDM0"/>
<organism evidence="1 2">
    <name type="scientific">Epilithonimonas arachidiradicis</name>
    <dbReference type="NCBI Taxonomy" id="1617282"/>
    <lineage>
        <taxon>Bacteria</taxon>
        <taxon>Pseudomonadati</taxon>
        <taxon>Bacteroidota</taxon>
        <taxon>Flavobacteriia</taxon>
        <taxon>Flavobacteriales</taxon>
        <taxon>Weeksellaceae</taxon>
        <taxon>Chryseobacterium group</taxon>
        <taxon>Epilithonimonas</taxon>
    </lineage>
</organism>
<accession>A0A420DDM0</accession>
<name>A0A420DDM0_9FLAO</name>
<sequence length="49" mass="5505">MFLGILFCCFVAYLVYATTEKAPFLKVVKVVQIVCTNGYVNVVVIVLQF</sequence>